<gene>
    <name evidence="1" type="ORF">PMAYCL1PPCAC_19570</name>
</gene>
<name>A0AAN5CS14_9BILA</name>
<feature type="non-terminal residue" evidence="1">
    <location>
        <position position="139"/>
    </location>
</feature>
<evidence type="ECO:0008006" key="3">
    <source>
        <dbReference type="Google" id="ProtNLM"/>
    </source>
</evidence>
<sequence length="139" mass="15572">IDDINQEEPAINVSTLDTVNEIKDEPMEMKDELINNLKEEEPTVDIFCPSTGASRPVGGPIPVIEVPLQPDVQCNTCVVCLSSCNESEMCEFTTDPKKLSKWINDVRSSLEGRNALMELLNTTKRQYLCAHHFTPSDFN</sequence>
<comment type="caution">
    <text evidence="1">The sequence shown here is derived from an EMBL/GenBank/DDBJ whole genome shotgun (WGS) entry which is preliminary data.</text>
</comment>
<dbReference type="Proteomes" id="UP001328107">
    <property type="component" value="Unassembled WGS sequence"/>
</dbReference>
<dbReference type="EMBL" id="BTRK01000004">
    <property type="protein sequence ID" value="GMR49375.1"/>
    <property type="molecule type" value="Genomic_DNA"/>
</dbReference>
<proteinExistence type="predicted"/>
<accession>A0AAN5CS14</accession>
<keyword evidence="2" id="KW-1185">Reference proteome</keyword>
<evidence type="ECO:0000313" key="2">
    <source>
        <dbReference type="Proteomes" id="UP001328107"/>
    </source>
</evidence>
<evidence type="ECO:0000313" key="1">
    <source>
        <dbReference type="EMBL" id="GMR49375.1"/>
    </source>
</evidence>
<reference evidence="2" key="1">
    <citation type="submission" date="2022-10" db="EMBL/GenBank/DDBJ databases">
        <title>Genome assembly of Pristionchus species.</title>
        <authorList>
            <person name="Yoshida K."/>
            <person name="Sommer R.J."/>
        </authorList>
    </citation>
    <scope>NUCLEOTIDE SEQUENCE [LARGE SCALE GENOMIC DNA]</scope>
    <source>
        <strain evidence="2">RS5460</strain>
    </source>
</reference>
<feature type="non-terminal residue" evidence="1">
    <location>
        <position position="1"/>
    </location>
</feature>
<organism evidence="1 2">
    <name type="scientific">Pristionchus mayeri</name>
    <dbReference type="NCBI Taxonomy" id="1317129"/>
    <lineage>
        <taxon>Eukaryota</taxon>
        <taxon>Metazoa</taxon>
        <taxon>Ecdysozoa</taxon>
        <taxon>Nematoda</taxon>
        <taxon>Chromadorea</taxon>
        <taxon>Rhabditida</taxon>
        <taxon>Rhabditina</taxon>
        <taxon>Diplogasteromorpha</taxon>
        <taxon>Diplogasteroidea</taxon>
        <taxon>Neodiplogasteridae</taxon>
        <taxon>Pristionchus</taxon>
    </lineage>
</organism>
<dbReference type="AlphaFoldDB" id="A0AAN5CS14"/>
<protein>
    <recommendedName>
        <fullName evidence="3">THAP-type domain-containing protein</fullName>
    </recommendedName>
</protein>